<dbReference type="InterPro" id="IPR009068">
    <property type="entry name" value="uS15_NS1_RNA-bd_sf"/>
</dbReference>
<reference evidence="7 8" key="1">
    <citation type="submission" date="2020-08" db="EMBL/GenBank/DDBJ databases">
        <title>Genomic Encyclopedia of Type Strains, Phase IV (KMG-IV): sequencing the most valuable type-strain genomes for metagenomic binning, comparative biology and taxonomic classification.</title>
        <authorList>
            <person name="Goeker M."/>
        </authorList>
    </citation>
    <scope>NUCLEOTIDE SEQUENCE [LARGE SCALE GENOMIC DNA]</scope>
    <source>
        <strain evidence="7 8">DSM 105074</strain>
    </source>
</reference>
<comment type="function">
    <text evidence="4 6">One of the primary rRNA binding proteins, it binds directly to 16S rRNA where it helps nucleate assembly of the platform of the 30S subunit by binding and bridging several RNA helices of the 16S rRNA.</text>
</comment>
<sequence>MYLTTDKKKEIFESKGHKKEAGDTGSPESQIALFTYRINYLTEHLKIHKKDNDTRLGLLKMVGKRRRLLDYLYKKDINRYRSIIAELNLRK</sequence>
<dbReference type="PANTHER" id="PTHR23321:SF26">
    <property type="entry name" value="SMALL RIBOSOMAL SUBUNIT PROTEIN US15M"/>
    <property type="match status" value="1"/>
</dbReference>
<dbReference type="Pfam" id="PF00312">
    <property type="entry name" value="Ribosomal_S15"/>
    <property type="match status" value="1"/>
</dbReference>
<dbReference type="SMART" id="SM01387">
    <property type="entry name" value="Ribosomal_S15"/>
    <property type="match status" value="1"/>
</dbReference>
<dbReference type="HAMAP" id="MF_01343_B">
    <property type="entry name" value="Ribosomal_uS15_B"/>
    <property type="match status" value="1"/>
</dbReference>
<comment type="function">
    <text evidence="4">Forms an intersubunit bridge (bridge B4) with the 23S rRNA of the 50S subunit in the ribosome.</text>
</comment>
<keyword evidence="8" id="KW-1185">Reference proteome</keyword>
<dbReference type="GO" id="GO:0019843">
    <property type="term" value="F:rRNA binding"/>
    <property type="evidence" value="ECO:0007669"/>
    <property type="project" value="UniProtKB-UniRule"/>
</dbReference>
<evidence type="ECO:0000256" key="4">
    <source>
        <dbReference type="HAMAP-Rule" id="MF_01343"/>
    </source>
</evidence>
<comment type="similarity">
    <text evidence="4 5">Belongs to the universal ribosomal protein uS15 family.</text>
</comment>
<dbReference type="RefSeq" id="WP_184172345.1">
    <property type="nucleotide sequence ID" value="NZ_JACHGF010000002.1"/>
</dbReference>
<dbReference type="GO" id="GO:0022627">
    <property type="term" value="C:cytosolic small ribosomal subunit"/>
    <property type="evidence" value="ECO:0007669"/>
    <property type="project" value="TreeGrafter"/>
</dbReference>
<keyword evidence="4 6" id="KW-0694">RNA-binding</keyword>
<dbReference type="FunFam" id="1.10.287.10:FF:000002">
    <property type="entry name" value="30S ribosomal protein S15"/>
    <property type="match status" value="1"/>
</dbReference>
<dbReference type="Gene3D" id="1.10.287.10">
    <property type="entry name" value="S15/NS1, RNA-binding"/>
    <property type="match status" value="1"/>
</dbReference>
<keyword evidence="4 6" id="KW-0699">rRNA-binding</keyword>
<protein>
    <recommendedName>
        <fullName evidence="4">Small ribosomal subunit protein uS15</fullName>
    </recommendedName>
</protein>
<dbReference type="Gene3D" id="6.10.250.3130">
    <property type="match status" value="1"/>
</dbReference>
<gene>
    <name evidence="4" type="primary">rpsO</name>
    <name evidence="7" type="ORF">HNQ92_001305</name>
</gene>
<dbReference type="GO" id="GO:0003735">
    <property type="term" value="F:structural constituent of ribosome"/>
    <property type="evidence" value="ECO:0007669"/>
    <property type="project" value="InterPro"/>
</dbReference>
<dbReference type="Proteomes" id="UP000557307">
    <property type="component" value="Unassembled WGS sequence"/>
</dbReference>
<keyword evidence="2 4" id="KW-0687">Ribonucleoprotein</keyword>
<comment type="caution">
    <text evidence="7">The sequence shown here is derived from an EMBL/GenBank/DDBJ whole genome shotgun (WGS) entry which is preliminary data.</text>
</comment>
<evidence type="ECO:0000256" key="3">
    <source>
        <dbReference type="ARBA" id="ARBA00064542"/>
    </source>
</evidence>
<dbReference type="CDD" id="cd00353">
    <property type="entry name" value="Ribosomal_S15p_S13e"/>
    <property type="match status" value="1"/>
</dbReference>
<dbReference type="SUPFAM" id="SSF47060">
    <property type="entry name" value="S15/NS1 RNA-binding domain"/>
    <property type="match status" value="1"/>
</dbReference>
<evidence type="ECO:0000256" key="6">
    <source>
        <dbReference type="RuleBase" id="RU004524"/>
    </source>
</evidence>
<dbReference type="InterPro" id="IPR000589">
    <property type="entry name" value="Ribosomal_uS15"/>
</dbReference>
<dbReference type="AlphaFoldDB" id="A0A840TU16"/>
<accession>A0A840TU16</accession>
<dbReference type="InterPro" id="IPR005290">
    <property type="entry name" value="Ribosomal_uS15_bac-type"/>
</dbReference>
<proteinExistence type="inferred from homology"/>
<evidence type="ECO:0000313" key="8">
    <source>
        <dbReference type="Proteomes" id="UP000557307"/>
    </source>
</evidence>
<evidence type="ECO:0000313" key="7">
    <source>
        <dbReference type="EMBL" id="MBB5283179.1"/>
    </source>
</evidence>
<dbReference type="NCBIfam" id="TIGR00952">
    <property type="entry name" value="S15_bact"/>
    <property type="match status" value="1"/>
</dbReference>
<keyword evidence="1 4" id="KW-0689">Ribosomal protein</keyword>
<evidence type="ECO:0000256" key="5">
    <source>
        <dbReference type="RuleBase" id="RU003919"/>
    </source>
</evidence>
<evidence type="ECO:0000256" key="2">
    <source>
        <dbReference type="ARBA" id="ARBA00023274"/>
    </source>
</evidence>
<comment type="subunit">
    <text evidence="3 4">Part of the 30S ribosomal subunit. Forms a bridge to the 50S subunit in the 70S ribosome, contacting the 23S rRNA.</text>
</comment>
<name>A0A840TU16_9BACT</name>
<evidence type="ECO:0000256" key="1">
    <source>
        <dbReference type="ARBA" id="ARBA00022980"/>
    </source>
</evidence>
<dbReference type="GO" id="GO:0006412">
    <property type="term" value="P:translation"/>
    <property type="evidence" value="ECO:0007669"/>
    <property type="project" value="UniProtKB-UniRule"/>
</dbReference>
<dbReference type="PROSITE" id="PS00362">
    <property type="entry name" value="RIBOSOMAL_S15"/>
    <property type="match status" value="1"/>
</dbReference>
<dbReference type="PANTHER" id="PTHR23321">
    <property type="entry name" value="RIBOSOMAL PROTEIN S15, BACTERIAL AND ORGANELLAR"/>
    <property type="match status" value="1"/>
</dbReference>
<dbReference type="EMBL" id="JACHGF010000002">
    <property type="protein sequence ID" value="MBB5283179.1"/>
    <property type="molecule type" value="Genomic_DNA"/>
</dbReference>
<organism evidence="7 8">
    <name type="scientific">Rhabdobacter roseus</name>
    <dbReference type="NCBI Taxonomy" id="1655419"/>
    <lineage>
        <taxon>Bacteria</taxon>
        <taxon>Pseudomonadati</taxon>
        <taxon>Bacteroidota</taxon>
        <taxon>Cytophagia</taxon>
        <taxon>Cytophagales</taxon>
        <taxon>Cytophagaceae</taxon>
        <taxon>Rhabdobacter</taxon>
    </lineage>
</organism>